<evidence type="ECO:0000313" key="3">
    <source>
        <dbReference type="Proteomes" id="UP001596227"/>
    </source>
</evidence>
<sequence>MVNAELRVKAEQSARLRSQLMLASANVEIRRDPVLQRLVRRAGHRLQLTGDSAAVARQIGVDLGYYLFCHEYQMPRAAYDLLAVTQLVMTSPAQPGQLMSLRRDRS</sequence>
<dbReference type="Gene3D" id="1.20.1440.50">
    <property type="entry name" value="Ta0600-like"/>
    <property type="match status" value="1"/>
</dbReference>
<dbReference type="SUPFAM" id="SSF109797">
    <property type="entry name" value="Bacteriocin immunity protein-like"/>
    <property type="match status" value="1"/>
</dbReference>
<dbReference type="Proteomes" id="UP001596227">
    <property type="component" value="Unassembled WGS sequence"/>
</dbReference>
<name>A0ABW1UI45_9LACO</name>
<keyword evidence="1" id="KW-0079">Bacteriocin immunity</keyword>
<dbReference type="RefSeq" id="WP_137606558.1">
    <property type="nucleotide sequence ID" value="NZ_BJDH01000002.1"/>
</dbReference>
<protein>
    <submittedName>
        <fullName evidence="2">Uncharacterized protein</fullName>
    </submittedName>
</protein>
<dbReference type="EMBL" id="JBHSSB010000015">
    <property type="protein sequence ID" value="MFC6294818.1"/>
    <property type="molecule type" value="Genomic_DNA"/>
</dbReference>
<keyword evidence="3" id="KW-1185">Reference proteome</keyword>
<accession>A0ABW1UI45</accession>
<proteinExistence type="predicted"/>
<evidence type="ECO:0000313" key="2">
    <source>
        <dbReference type="EMBL" id="MFC6294818.1"/>
    </source>
</evidence>
<gene>
    <name evidence="2" type="ORF">ACFQH1_06360</name>
</gene>
<comment type="caution">
    <text evidence="2">The sequence shown here is derived from an EMBL/GenBank/DDBJ whole genome shotgun (WGS) entry which is preliminary data.</text>
</comment>
<evidence type="ECO:0000256" key="1">
    <source>
        <dbReference type="ARBA" id="ARBA00023025"/>
    </source>
</evidence>
<organism evidence="2 3">
    <name type="scientific">Lactiplantibacillus daoliensis</name>
    <dbReference type="NCBI Taxonomy" id="2559916"/>
    <lineage>
        <taxon>Bacteria</taxon>
        <taxon>Bacillati</taxon>
        <taxon>Bacillota</taxon>
        <taxon>Bacilli</taxon>
        <taxon>Lactobacillales</taxon>
        <taxon>Lactobacillaceae</taxon>
        <taxon>Lactiplantibacillus</taxon>
    </lineage>
</organism>
<reference evidence="3" key="1">
    <citation type="journal article" date="2019" name="Int. J. Syst. Evol. Microbiol.">
        <title>The Global Catalogue of Microorganisms (GCM) 10K type strain sequencing project: providing services to taxonomists for standard genome sequencing and annotation.</title>
        <authorList>
            <consortium name="The Broad Institute Genomics Platform"/>
            <consortium name="The Broad Institute Genome Sequencing Center for Infectious Disease"/>
            <person name="Wu L."/>
            <person name="Ma J."/>
        </authorList>
    </citation>
    <scope>NUCLEOTIDE SEQUENCE [LARGE SCALE GENOMIC DNA]</scope>
    <source>
        <strain evidence="3">CCM 8934</strain>
    </source>
</reference>
<dbReference type="InterPro" id="IPR023130">
    <property type="entry name" value="Ta0600-like_sf"/>
</dbReference>